<dbReference type="InterPro" id="IPR007067">
    <property type="entry name" value="Tail_sheath"/>
</dbReference>
<feature type="domain" description="Tail sheath protein C-terminal" evidence="3">
    <location>
        <begin position="376"/>
        <end position="487"/>
    </location>
</feature>
<feature type="domain" description="Tail sheath protein subtilisin-like" evidence="2">
    <location>
        <begin position="207"/>
        <end position="366"/>
    </location>
</feature>
<comment type="similarity">
    <text evidence="1">Belongs to the myoviridae tail sheath protein family.</text>
</comment>
<dbReference type="Pfam" id="PF04984">
    <property type="entry name" value="Phage_sheath_1"/>
    <property type="match status" value="1"/>
</dbReference>
<reference evidence="4 5" key="1">
    <citation type="submission" date="2017-08" db="EMBL/GenBank/DDBJ databases">
        <title>Infants hospitalized years apart are colonized by the same room-sourced microbial strains.</title>
        <authorList>
            <person name="Brooks B."/>
            <person name="Olm M.R."/>
            <person name="Firek B.A."/>
            <person name="Baker R."/>
            <person name="Thomas B.C."/>
            <person name="Morowitz M.J."/>
            <person name="Banfield J.F."/>
        </authorList>
    </citation>
    <scope>NUCLEOTIDE SEQUENCE [LARGE SCALE GENOMIC DNA]</scope>
    <source>
        <strain evidence="4">S2_005_002_R2_29</strain>
    </source>
</reference>
<organism evidence="4 5">
    <name type="scientific">Micavibrio aeruginosavorus</name>
    <dbReference type="NCBI Taxonomy" id="349221"/>
    <lineage>
        <taxon>Bacteria</taxon>
        <taxon>Pseudomonadati</taxon>
        <taxon>Bdellovibrionota</taxon>
        <taxon>Bdellovibrionia</taxon>
        <taxon>Bdellovibrionales</taxon>
        <taxon>Pseudobdellovibrionaceae</taxon>
        <taxon>Micavibrio</taxon>
    </lineage>
</organism>
<sequence>MISFNLIPGNIRVPGNYIEVDPSKAFRGLSGLPTKLLVIGQKLAAGTAAENVAIPMTRADDAKTAFGTGSMLANTISKILAANQYLEVYAIPQLDNAAGTAATGSIAFSGAPTQAGTQNIYIGGQQVQISVLTTDTPATLATKLVAAIAALPDLLVTSVVDGVVVGKVNLTFKHKGENGNFLDLRANYHTDQTTPSGLTIAFTAMSGGAGNPNVSAVIAAIGDTWWTDITMAYTDVSNITAMEAELSRRFGPLAQIDGYCYIGYSDTHSGLVTKGSARNSPYMVSAGLKKSPTPPWEVAAVLATQCAYFGNIDPARPFQTLPMPGVLAPAKNDLFTLQERNIQLYNGISTFKVDAGGNLLIERTITNYRVSASGATDPSMLDINIMKTITYLRYDSRNYIALRYPRHKLANDGTAFSKGQAVVTPMVVRAALINRFKQWEGQGLVEDLAQFKEDLIVERDENDNDRLNALIPPNIVNGFRVFAGLFQHRL</sequence>
<evidence type="ECO:0000259" key="3">
    <source>
        <dbReference type="Pfam" id="PF17482"/>
    </source>
</evidence>
<dbReference type="EMBL" id="QFQB01000060">
    <property type="protein sequence ID" value="PZQ45159.1"/>
    <property type="molecule type" value="Genomic_DNA"/>
</dbReference>
<evidence type="ECO:0000313" key="5">
    <source>
        <dbReference type="Proteomes" id="UP000249417"/>
    </source>
</evidence>
<protein>
    <submittedName>
        <fullName evidence="4">Phage tail protein</fullName>
    </submittedName>
</protein>
<gene>
    <name evidence="4" type="ORF">DI551_08200</name>
</gene>
<evidence type="ECO:0000259" key="2">
    <source>
        <dbReference type="Pfam" id="PF04984"/>
    </source>
</evidence>
<dbReference type="InterPro" id="IPR020287">
    <property type="entry name" value="Tail_sheath_C"/>
</dbReference>
<name>A0A2W5MYD7_9BACT</name>
<comment type="caution">
    <text evidence="4">The sequence shown here is derived from an EMBL/GenBank/DDBJ whole genome shotgun (WGS) entry which is preliminary data.</text>
</comment>
<evidence type="ECO:0000256" key="1">
    <source>
        <dbReference type="ARBA" id="ARBA00008005"/>
    </source>
</evidence>
<accession>A0A2W5MYD7</accession>
<evidence type="ECO:0000313" key="4">
    <source>
        <dbReference type="EMBL" id="PZQ45159.1"/>
    </source>
</evidence>
<dbReference type="Proteomes" id="UP000249417">
    <property type="component" value="Unassembled WGS sequence"/>
</dbReference>
<proteinExistence type="inferred from homology"/>
<dbReference type="InterPro" id="IPR035089">
    <property type="entry name" value="Phage_sheath_subtilisin"/>
</dbReference>
<dbReference type="AlphaFoldDB" id="A0A2W5MYD7"/>
<dbReference type="Pfam" id="PF17482">
    <property type="entry name" value="Phage_sheath_1C"/>
    <property type="match status" value="1"/>
</dbReference>
<dbReference type="PIRSF" id="PIRSF007349">
    <property type="entry name" value="Tsp_L"/>
    <property type="match status" value="1"/>
</dbReference>